<reference evidence="1" key="1">
    <citation type="submission" date="2018-05" db="EMBL/GenBank/DDBJ databases">
        <authorList>
            <person name="Lanie J.A."/>
            <person name="Ng W.-L."/>
            <person name="Kazmierczak K.M."/>
            <person name="Andrzejewski T.M."/>
            <person name="Davidsen T.M."/>
            <person name="Wayne K.J."/>
            <person name="Tettelin H."/>
            <person name="Glass J.I."/>
            <person name="Rusch D."/>
            <person name="Podicherti R."/>
            <person name="Tsui H.-C.T."/>
            <person name="Winkler M.E."/>
        </authorList>
    </citation>
    <scope>NUCLEOTIDE SEQUENCE</scope>
</reference>
<gene>
    <name evidence="1" type="ORF">METZ01_LOCUS24694</name>
</gene>
<dbReference type="EMBL" id="UINC01001135">
    <property type="protein sequence ID" value="SUZ71840.1"/>
    <property type="molecule type" value="Genomic_DNA"/>
</dbReference>
<organism evidence="1">
    <name type="scientific">marine metagenome</name>
    <dbReference type="NCBI Taxonomy" id="408172"/>
    <lineage>
        <taxon>unclassified sequences</taxon>
        <taxon>metagenomes</taxon>
        <taxon>ecological metagenomes</taxon>
    </lineage>
</organism>
<proteinExistence type="predicted"/>
<accession>A0A381PYA1</accession>
<dbReference type="AlphaFoldDB" id="A0A381PYA1"/>
<protein>
    <submittedName>
        <fullName evidence="1">Uncharacterized protein</fullName>
    </submittedName>
</protein>
<sequence length="339" mass="37872">MRTNSANILIGLVKSAAAPALSVAVSLFTLTLTAQEWQPEILSDGQPNITGMWNNVGATATPLEMPNQFEGRVPNQEELAEFIKTRDEARKGAVWDGFENSRGVGAYENYWFDWYWSDAQADAPSLIVNPPNGLRPAFTEEALTQKRFNVEHEHDSAANVESGDRCLSRGVFGMMMPTAYNNGKLIIQSPGYVMIHSEMIHNARIIPIDAGNHVDEKIKLWEGDPRGHWEGNTLIIESTNFRYVGNMRAPGSGGGNAVQNEGRKMIETFTIEDEDTLRYTLTVDDSETYEAPWTVAFPYEFDNNYKQYEYACHEGNYAMDNRLSGARVQELGIAETGAR</sequence>
<evidence type="ECO:0000313" key="1">
    <source>
        <dbReference type="EMBL" id="SUZ71840.1"/>
    </source>
</evidence>
<name>A0A381PYA1_9ZZZZ</name>